<evidence type="ECO:0000256" key="1">
    <source>
        <dbReference type="SAM" id="MobiDB-lite"/>
    </source>
</evidence>
<dbReference type="HOGENOM" id="CLU_1132390_0_0_5"/>
<dbReference type="OrthoDB" id="7949978at2"/>
<feature type="compositionally biased region" description="Basic and acidic residues" evidence="1">
    <location>
        <begin position="202"/>
        <end position="215"/>
    </location>
</feature>
<protein>
    <recommendedName>
        <fullName evidence="5">LTXXQ motif family protein</fullName>
    </recommendedName>
</protein>
<dbReference type="KEGG" id="hni:W911_09830"/>
<feature type="signal peptide" evidence="2">
    <location>
        <begin position="1"/>
        <end position="26"/>
    </location>
</feature>
<keyword evidence="4" id="KW-1185">Reference proteome</keyword>
<dbReference type="Pfam" id="PF07813">
    <property type="entry name" value="LTXXQ"/>
    <property type="match status" value="1"/>
</dbReference>
<dbReference type="STRING" id="1029756.W911_09830"/>
<feature type="compositionally biased region" description="Basic and acidic residues" evidence="1">
    <location>
        <begin position="221"/>
        <end position="239"/>
    </location>
</feature>
<dbReference type="Proteomes" id="UP000018542">
    <property type="component" value="Chromosome"/>
</dbReference>
<feature type="compositionally biased region" description="Basic residues" evidence="1">
    <location>
        <begin position="189"/>
        <end position="201"/>
    </location>
</feature>
<accession>V5SI40</accession>
<dbReference type="InterPro" id="IPR012899">
    <property type="entry name" value="LTXXQ"/>
</dbReference>
<dbReference type="AlphaFoldDB" id="V5SI40"/>
<feature type="region of interest" description="Disordered" evidence="1">
    <location>
        <begin position="105"/>
        <end position="150"/>
    </location>
</feature>
<dbReference type="Gene3D" id="1.20.120.1490">
    <property type="match status" value="1"/>
</dbReference>
<reference evidence="3 4" key="1">
    <citation type="journal article" date="2014" name="Genome Announc.">
        <title>Complete Genome Sequence of Hyphomicrobium nitrativorans Strain NL23, a Denitrifying Bacterium Isolated from Biofilm of a Methanol-Fed Denitrification System Treating Seawater at the Montreal Biodome.</title>
        <authorList>
            <person name="Martineau C."/>
            <person name="Villeneuve C."/>
            <person name="Mauffrey F."/>
            <person name="Villemur R."/>
        </authorList>
    </citation>
    <scope>NUCLEOTIDE SEQUENCE [LARGE SCALE GENOMIC DNA]</scope>
    <source>
        <strain evidence="3">NL23</strain>
    </source>
</reference>
<evidence type="ECO:0000256" key="2">
    <source>
        <dbReference type="SAM" id="SignalP"/>
    </source>
</evidence>
<dbReference type="EMBL" id="CP006912">
    <property type="protein sequence ID" value="AHB50167.1"/>
    <property type="molecule type" value="Genomic_DNA"/>
</dbReference>
<dbReference type="RefSeq" id="WP_023787327.1">
    <property type="nucleotide sequence ID" value="NC_022997.1"/>
</dbReference>
<gene>
    <name evidence="3" type="ORF">W911_09830</name>
</gene>
<feature type="region of interest" description="Disordered" evidence="1">
    <location>
        <begin position="183"/>
        <end position="245"/>
    </location>
</feature>
<evidence type="ECO:0000313" key="3">
    <source>
        <dbReference type="EMBL" id="AHB50167.1"/>
    </source>
</evidence>
<keyword evidence="2" id="KW-0732">Signal</keyword>
<dbReference type="PATRIC" id="fig|1029756.8.peg.2046"/>
<feature type="chain" id="PRO_5004741643" description="LTXXQ motif family protein" evidence="2">
    <location>
        <begin position="27"/>
        <end position="245"/>
    </location>
</feature>
<evidence type="ECO:0000313" key="4">
    <source>
        <dbReference type="Proteomes" id="UP000018542"/>
    </source>
</evidence>
<name>V5SI40_9HYPH</name>
<dbReference type="GO" id="GO:0042597">
    <property type="term" value="C:periplasmic space"/>
    <property type="evidence" value="ECO:0007669"/>
    <property type="project" value="InterPro"/>
</dbReference>
<proteinExistence type="predicted"/>
<evidence type="ECO:0008006" key="5">
    <source>
        <dbReference type="Google" id="ProtNLM"/>
    </source>
</evidence>
<sequence length="245" mass="27225">MTGKKTFILAGIAAVAVGLTAASAIAHRGHHWNGHHKGHHAGHGGTIGFLDRSFANPGFSPFCRDSSAEFTDVMLVRLQHRLKITTDQQNAFDTFKTATHSAVEKLREGCPEGRKDRSKAEKAEKAGGDDKAEKTEATERKRPTPVDRLARRQIQLESSLEALKAYRPAAEAFYAVLTDDQKKTLTERRGKRHAHRGGKHGGKWEHRGPRHERGEHRGHHDRANDSDRDQAGETEREADTPNSDE</sequence>
<organism evidence="3 4">
    <name type="scientific">Hyphomicrobium nitrativorans NL23</name>
    <dbReference type="NCBI Taxonomy" id="1029756"/>
    <lineage>
        <taxon>Bacteria</taxon>
        <taxon>Pseudomonadati</taxon>
        <taxon>Pseudomonadota</taxon>
        <taxon>Alphaproteobacteria</taxon>
        <taxon>Hyphomicrobiales</taxon>
        <taxon>Hyphomicrobiaceae</taxon>
        <taxon>Hyphomicrobium</taxon>
    </lineage>
</organism>